<feature type="transmembrane region" description="Helical" evidence="2">
    <location>
        <begin position="102"/>
        <end position="122"/>
    </location>
</feature>
<feature type="transmembrane region" description="Helical" evidence="2">
    <location>
        <begin position="326"/>
        <end position="348"/>
    </location>
</feature>
<evidence type="ECO:0000256" key="1">
    <source>
        <dbReference type="SAM" id="MobiDB-lite"/>
    </source>
</evidence>
<reference evidence="4 7" key="3">
    <citation type="submission" date="2014-08" db="EMBL/GenBank/DDBJ databases">
        <title>First Complete Genome Sequence of the Shellfish Pathogen Vibrio tubiashii.</title>
        <authorList>
            <person name="Richards G.P."/>
            <person name="Needleman D.S."/>
            <person name="Watson M.A."/>
            <person name="Bono J.L."/>
        </authorList>
    </citation>
    <scope>NUCLEOTIDE SEQUENCE [LARGE SCALE GENOMIC DNA]</scope>
    <source>
        <strain evidence="4 7">ATCC 19109</strain>
        <plasmid evidence="4">p57</plasmid>
        <plasmid evidence="7">Plasmid p57</plasmid>
    </source>
</reference>
<keyword evidence="2" id="KW-0472">Membrane</keyword>
<dbReference type="PATRIC" id="fig|1051646.9.peg.5124"/>
<organism evidence="4 7">
    <name type="scientific">Vibrio tubiashii ATCC 19109</name>
    <dbReference type="NCBI Taxonomy" id="1051646"/>
    <lineage>
        <taxon>Bacteria</taxon>
        <taxon>Pseudomonadati</taxon>
        <taxon>Pseudomonadota</taxon>
        <taxon>Gammaproteobacteria</taxon>
        <taxon>Vibrionales</taxon>
        <taxon>Vibrionaceae</taxon>
        <taxon>Vibrio</taxon>
        <taxon>Vibrio oreintalis group</taxon>
    </lineage>
</organism>
<accession>F9T576</accession>
<feature type="compositionally biased region" description="Polar residues" evidence="1">
    <location>
        <begin position="1042"/>
        <end position="1055"/>
    </location>
</feature>
<dbReference type="InterPro" id="IPR012931">
    <property type="entry name" value="TraG_N_Proteobacteria"/>
</dbReference>
<feature type="compositionally biased region" description="Low complexity" evidence="1">
    <location>
        <begin position="571"/>
        <end position="589"/>
    </location>
</feature>
<keyword evidence="6" id="KW-1185">Reference proteome</keyword>
<dbReference type="EMBL" id="AFWI01000146">
    <property type="protein sequence ID" value="EGU55273.1"/>
    <property type="molecule type" value="Genomic_DNA"/>
</dbReference>
<reference evidence="5 6" key="2">
    <citation type="journal article" date="2012" name="Int. J. Syst. Evol. Microbiol.">
        <title>Vibrio caribbeanicus sp. nov., isolated from the marine sponge Scleritoderma cyanea.</title>
        <authorList>
            <person name="Hoffmann M."/>
            <person name="Monday S.R."/>
            <person name="Allard M.W."/>
            <person name="Strain E.A."/>
            <person name="Whittaker P."/>
            <person name="Naum M."/>
            <person name="McCarthy P.J."/>
            <person name="Lopez J.V."/>
            <person name="Fischer M."/>
            <person name="Brown E.W."/>
        </authorList>
    </citation>
    <scope>NUCLEOTIDE SEQUENCE [LARGE SCALE GENOMIC DNA]</scope>
    <source>
        <strain evidence="5 6">ATCC 19109</strain>
    </source>
</reference>
<dbReference type="NCBIfam" id="NF010295">
    <property type="entry name" value="PRK13735.1"/>
    <property type="match status" value="1"/>
</dbReference>
<dbReference type="eggNOG" id="COG0457">
    <property type="taxonomic scope" value="Bacteria"/>
</dbReference>
<dbReference type="RefSeq" id="WP_004744661.1">
    <property type="nucleotide sequence ID" value="NZ_AFWI01000146.1"/>
</dbReference>
<feature type="compositionally biased region" description="Polar residues" evidence="1">
    <location>
        <begin position="954"/>
        <end position="967"/>
    </location>
</feature>
<dbReference type="Proteomes" id="UP000030071">
    <property type="component" value="Plasmid p57"/>
</dbReference>
<dbReference type="Proteomes" id="UP000003836">
    <property type="component" value="Unassembled WGS sequence"/>
</dbReference>
<feature type="domain" description="TraG N-terminal Proteobacteria" evidence="3">
    <location>
        <begin position="4"/>
        <end position="449"/>
    </location>
</feature>
<evidence type="ECO:0000313" key="7">
    <source>
        <dbReference type="Proteomes" id="UP000030071"/>
    </source>
</evidence>
<feature type="region of interest" description="Disordered" evidence="1">
    <location>
        <begin position="564"/>
        <end position="589"/>
    </location>
</feature>
<feature type="transmembrane region" description="Helical" evidence="2">
    <location>
        <begin position="63"/>
        <end position="82"/>
    </location>
</feature>
<feature type="region of interest" description="Disordered" evidence="1">
    <location>
        <begin position="954"/>
        <end position="1107"/>
    </location>
</feature>
<keyword evidence="4" id="KW-0614">Plasmid</keyword>
<evidence type="ECO:0000313" key="5">
    <source>
        <dbReference type="EMBL" id="EGU55273.1"/>
    </source>
</evidence>
<feature type="transmembrane region" description="Helical" evidence="2">
    <location>
        <begin position="33"/>
        <end position="51"/>
    </location>
</feature>
<evidence type="ECO:0000313" key="4">
    <source>
        <dbReference type="EMBL" id="AIW17429.1"/>
    </source>
</evidence>
<feature type="compositionally biased region" description="Low complexity" evidence="1">
    <location>
        <begin position="886"/>
        <end position="901"/>
    </location>
</feature>
<dbReference type="AlphaFoldDB" id="F9T576"/>
<feature type="region of interest" description="Disordered" evidence="1">
    <location>
        <begin position="882"/>
        <end position="934"/>
    </location>
</feature>
<evidence type="ECO:0000259" key="3">
    <source>
        <dbReference type="Pfam" id="PF07916"/>
    </source>
</evidence>
<gene>
    <name evidence="4" type="ORF">IX91_25570</name>
    <name evidence="5" type="ORF">VITU9109_21044</name>
</gene>
<feature type="transmembrane region" description="Helical" evidence="2">
    <location>
        <begin position="360"/>
        <end position="381"/>
    </location>
</feature>
<dbReference type="Pfam" id="PF07916">
    <property type="entry name" value="TraG_N"/>
    <property type="match status" value="1"/>
</dbReference>
<evidence type="ECO:0000313" key="6">
    <source>
        <dbReference type="Proteomes" id="UP000003836"/>
    </source>
</evidence>
<evidence type="ECO:0000256" key="2">
    <source>
        <dbReference type="SAM" id="Phobius"/>
    </source>
</evidence>
<geneLocation type="plasmid" evidence="4 7">
    <name>p57</name>
</geneLocation>
<dbReference type="GeneID" id="23448096"/>
<dbReference type="HOGENOM" id="CLU_005197_0_0_6"/>
<keyword evidence="2" id="KW-1133">Transmembrane helix</keyword>
<protein>
    <submittedName>
        <fullName evidence="4">Conjugal transfer protein TraG</fullName>
    </submittedName>
    <submittedName>
        <fullName evidence="5">Conjugative transfer protein TraG</fullName>
    </submittedName>
</protein>
<feature type="compositionally biased region" description="Polar residues" evidence="1">
    <location>
        <begin position="980"/>
        <end position="1016"/>
    </location>
</feature>
<sequence>MVFEYYTYTSGAVVQKALNAVAVFFATNSFGDYLRICIMLGLLVTTATFMLSRNPKEIGKWMAVYTLVPLMLINMKATVMVVDKTEPGKVYNIDNVPYLVALPTWFFSGMMAGFTEGVESIFTSSDDERYGRTGMLFGSELYQLSRQANVRTTALRSQWNDYFDNCLYLDEKINHKFTWDQLFGKEDIFAFLDTITQSPLRGMYINGAFKTCAEAYPLVKKGFEDAAGEDMNLLAQHMWGKNAALYKSQTETALQRSYTKFVKLSNSASNIIKQNMVMNAIRYSIDSSDPTQSALNYAYTTNKLQTTSMWASLGLMAREYLPMLQTIMFLLFSCTAFFIAGVAMLPGMTVMVLKGYAGTFFYLGTWPMLFAILNAIQIWGLEQMSEPIAGRFSGLVLSNANALDELHSRFSYMTGILMMSVPVIAGGLLKGGSAVLSNMNYQLAGMINSTNARASAAASSGNLDFGNLQTDNHSFNNTSANKFDDNTLTNTGHSYTQNSDGSITTQHGDGRTTYNATPSVSQANFQMAAQQSVQQGVQDNLTRTQQSLEQQSMQLGHNISTGIAQSDRWGDSLSKSQSYGSGHSSSTEGQIMEGYNDMQSAVNSVSQATGWSQEQSQAYLHATSVGANAGLGLKASAGLGGEGKGAGLLGILNAGVNASTTWSNEDRDSFSKQISENQQALDQATKQYTQGASTVTRAAEQVDNKQQHSDVEQYAKDFAVNYQDGKQIASQAAKSESDMLAYSQALTRMENDSASFTQNHIMGFQNFLEDGQRLSGDDVQRLMTAHSPEDLQEVKELYGKYVQTEAFKELSGVSDSRAETQQDYQARYETDKPVSNPVPEFTERQTTVMEAASTLAEVKTDMLREQGMADHRPWEHYDEKEFHGVTQSAQEQQSQAESQTKQKVEPGVTPTVKENVELEVGDTMRDARQTSSVAEQSYPIAAAYTATHADFNHDNQMTANSQQQSGEGVNPGQPQVAFTPESSLHTTHDNASVQHEPSHNDQVTVNSQQQPINEESATLPREQSEVPTSTDTPDLRSEDSHTPPSFTTYSQSDVQSDGLHNIGETPTSPNYSYTHTNLEDDTDPQPKRSSSGNDSSVSLASDPNHGA</sequence>
<proteinExistence type="predicted"/>
<dbReference type="EMBL" id="CP009358">
    <property type="protein sequence ID" value="AIW17429.1"/>
    <property type="molecule type" value="Genomic_DNA"/>
</dbReference>
<dbReference type="KEGG" id="vtu:IX91_25570"/>
<keyword evidence="2" id="KW-0812">Transmembrane</keyword>
<feature type="compositionally biased region" description="Polar residues" evidence="1">
    <location>
        <begin position="1087"/>
        <end position="1101"/>
    </location>
</feature>
<reference evidence="5" key="1">
    <citation type="submission" date="2011-08" db="EMBL/GenBank/DDBJ databases">
        <authorList>
            <person name="Hoffman M."/>
            <person name="Strain E.A."/>
            <person name="Brown E."/>
            <person name="Allard M.W."/>
        </authorList>
    </citation>
    <scope>NUCLEOTIDE SEQUENCE</scope>
    <source>
        <strain evidence="5">ATCC 19109</strain>
    </source>
</reference>
<feature type="compositionally biased region" description="Polar residues" evidence="1">
    <location>
        <begin position="1064"/>
        <end position="1076"/>
    </location>
</feature>
<name>F9T576_9VIBR</name>